<reference evidence="4" key="1">
    <citation type="journal article" date="2014" name="Genome Announc.">
        <title>Draft genome sequence of the formaldehyde-resistant fungus Byssochlamys spectabilis No. 5 (anamorph Paecilomyces variotii No. 5) (NBRC109023).</title>
        <authorList>
            <person name="Oka T."/>
            <person name="Ekino K."/>
            <person name="Fukuda K."/>
            <person name="Nomura Y."/>
        </authorList>
    </citation>
    <scope>NUCLEOTIDE SEQUENCE [LARGE SCALE GENOMIC DNA]</scope>
    <source>
        <strain evidence="4">No. 5 / NBRC 109023</strain>
    </source>
</reference>
<dbReference type="Gene3D" id="3.10.20.90">
    <property type="entry name" value="Phosphatidylinositol 3-kinase Catalytic Subunit, Chain A, domain 1"/>
    <property type="match status" value="2"/>
</dbReference>
<dbReference type="PROSITE" id="PS50053">
    <property type="entry name" value="UBIQUITIN_2"/>
    <property type="match status" value="1"/>
</dbReference>
<organism evidence="3 4">
    <name type="scientific">Byssochlamys spectabilis (strain No. 5 / NBRC 109023)</name>
    <name type="common">Paecilomyces variotii</name>
    <dbReference type="NCBI Taxonomy" id="1356009"/>
    <lineage>
        <taxon>Eukaryota</taxon>
        <taxon>Fungi</taxon>
        <taxon>Dikarya</taxon>
        <taxon>Ascomycota</taxon>
        <taxon>Pezizomycotina</taxon>
        <taxon>Eurotiomycetes</taxon>
        <taxon>Eurotiomycetidae</taxon>
        <taxon>Eurotiales</taxon>
        <taxon>Thermoascaceae</taxon>
        <taxon>Paecilomyces</taxon>
    </lineage>
</organism>
<evidence type="ECO:0000256" key="1">
    <source>
        <dbReference type="SAM" id="MobiDB-lite"/>
    </source>
</evidence>
<feature type="compositionally biased region" description="Polar residues" evidence="1">
    <location>
        <begin position="135"/>
        <end position="147"/>
    </location>
</feature>
<protein>
    <recommendedName>
        <fullName evidence="2">Ubiquitin-like domain-containing protein</fullName>
    </recommendedName>
</protein>
<sequence length="434" mass="48280">MSFFKKPAWASTQDDGSTAHFYQRSQHIYADIVAATQRSRSKEADSADDTANNEDRGPPKRRRVSHSTGDEPSSEGLDGDRYSNSPNSSDRHVVESAGDSSPTKLNSDVESVLPPPRTDRLSRRKRKSADDLESELTTPVAVSSGSENESEQKARTETSALKETEDQQAPERNSPKIVQSNCPDPIVIREDTEGTPVQPLGLEQNTRNESRAAAVTPLENDEEDPIVQILITSNIENTTPLIVRRKMSQRLRDVRLAWCKRQGFDKDMTTSVFLTWKGKRLFDVTTCKSLGIRPQNRASSQGLWDTTGDEVGDKESMQIHVEAVTDLPVAPSRRQTPSDSAKEPNSKANVISDDEQDAGGYIRMILKAPGYGDQKVKVRQNTRISKVIASFRDAQHISAEKQLYLLFDGERLNADSCVSDYDIDDLDMVDVQIK</sequence>
<evidence type="ECO:0000313" key="3">
    <source>
        <dbReference type="EMBL" id="GAD98511.1"/>
    </source>
</evidence>
<comment type="caution">
    <text evidence="3">The sequence shown here is derived from an EMBL/GenBank/DDBJ whole genome shotgun (WGS) entry which is preliminary data.</text>
</comment>
<dbReference type="Proteomes" id="UP000018001">
    <property type="component" value="Unassembled WGS sequence"/>
</dbReference>
<dbReference type="InParanoid" id="V5G934"/>
<gene>
    <name evidence="3" type="ORF">PVAR5_7205</name>
</gene>
<dbReference type="AlphaFoldDB" id="V5G934"/>
<evidence type="ECO:0000313" key="4">
    <source>
        <dbReference type="Proteomes" id="UP000018001"/>
    </source>
</evidence>
<dbReference type="InterPro" id="IPR029071">
    <property type="entry name" value="Ubiquitin-like_domsf"/>
</dbReference>
<name>V5G934_BYSSN</name>
<feature type="compositionally biased region" description="Basic and acidic residues" evidence="1">
    <location>
        <begin position="150"/>
        <end position="165"/>
    </location>
</feature>
<dbReference type="CDD" id="cd01763">
    <property type="entry name" value="Ubl_SUMO_like"/>
    <property type="match status" value="1"/>
</dbReference>
<feature type="domain" description="Ubiquitin-like" evidence="2">
    <location>
        <begin position="362"/>
        <end position="434"/>
    </location>
</feature>
<feature type="region of interest" description="Disordered" evidence="1">
    <location>
        <begin position="326"/>
        <end position="352"/>
    </location>
</feature>
<dbReference type="OrthoDB" id="3365399at2759"/>
<feature type="region of interest" description="Disordered" evidence="1">
    <location>
        <begin position="33"/>
        <end position="182"/>
    </location>
</feature>
<dbReference type="HOGENOM" id="CLU_032739_0_1_1"/>
<dbReference type="InterPro" id="IPR022617">
    <property type="entry name" value="Rad60/SUMO-like_dom"/>
</dbReference>
<dbReference type="eggNOG" id="ENOG502SBJ2">
    <property type="taxonomic scope" value="Eukaryota"/>
</dbReference>
<proteinExistence type="predicted"/>
<dbReference type="SUPFAM" id="SSF54236">
    <property type="entry name" value="Ubiquitin-like"/>
    <property type="match status" value="1"/>
</dbReference>
<evidence type="ECO:0000259" key="2">
    <source>
        <dbReference type="PROSITE" id="PS50053"/>
    </source>
</evidence>
<accession>V5G934</accession>
<dbReference type="InterPro" id="IPR000626">
    <property type="entry name" value="Ubiquitin-like_dom"/>
</dbReference>
<dbReference type="EMBL" id="BAUL01000248">
    <property type="protein sequence ID" value="GAD98511.1"/>
    <property type="molecule type" value="Genomic_DNA"/>
</dbReference>
<dbReference type="Pfam" id="PF11976">
    <property type="entry name" value="Rad60-SLD"/>
    <property type="match status" value="1"/>
</dbReference>
<keyword evidence="4" id="KW-1185">Reference proteome</keyword>
<feature type="compositionally biased region" description="Polar residues" evidence="1">
    <location>
        <begin position="98"/>
        <end position="109"/>
    </location>
</feature>